<accession>A0A011VMG4</accession>
<reference evidence="1 2" key="1">
    <citation type="submission" date="2014-02" db="EMBL/GenBank/DDBJ databases">
        <title>Aquamicrobium defluvii Genome sequencing.</title>
        <authorList>
            <person name="Wang X."/>
        </authorList>
    </citation>
    <scope>NUCLEOTIDE SEQUENCE [LARGE SCALE GENOMIC DNA]</scope>
    <source>
        <strain evidence="1 2">W13Z1</strain>
    </source>
</reference>
<evidence type="ECO:0000313" key="1">
    <source>
        <dbReference type="EMBL" id="EXL09595.1"/>
    </source>
</evidence>
<dbReference type="AlphaFoldDB" id="A0A011VMG4"/>
<sequence length="70" mass="7665">MRSNRVGSARPRSTSALHVACRNQYGLAPYDAISRKVERCASVSLAIRSLCIDAILLKVCPKFQNVCDAL</sequence>
<evidence type="ECO:0000313" key="2">
    <source>
        <dbReference type="Proteomes" id="UP000019849"/>
    </source>
</evidence>
<proteinExistence type="predicted"/>
<dbReference type="Proteomes" id="UP000019849">
    <property type="component" value="Unassembled WGS sequence"/>
</dbReference>
<dbReference type="HOGENOM" id="CLU_2748964_0_0_5"/>
<name>A0A011VMG4_9HYPH</name>
<comment type="caution">
    <text evidence="1">The sequence shown here is derived from an EMBL/GenBank/DDBJ whole genome shotgun (WGS) entry which is preliminary data.</text>
</comment>
<dbReference type="STRING" id="69279.BG36_21070"/>
<gene>
    <name evidence="1" type="ORF">BG36_21070</name>
</gene>
<organism evidence="1 2">
    <name type="scientific">Aquamicrobium defluvii</name>
    <dbReference type="NCBI Taxonomy" id="69279"/>
    <lineage>
        <taxon>Bacteria</taxon>
        <taxon>Pseudomonadati</taxon>
        <taxon>Pseudomonadota</taxon>
        <taxon>Alphaproteobacteria</taxon>
        <taxon>Hyphomicrobiales</taxon>
        <taxon>Phyllobacteriaceae</taxon>
        <taxon>Aquamicrobium</taxon>
    </lineage>
</organism>
<protein>
    <submittedName>
        <fullName evidence="1">Uncharacterized protein</fullName>
    </submittedName>
</protein>
<dbReference type="EMBL" id="JENY01000006">
    <property type="protein sequence ID" value="EXL09595.1"/>
    <property type="molecule type" value="Genomic_DNA"/>
</dbReference>